<dbReference type="EMBL" id="RQTK01001002">
    <property type="protein sequence ID" value="RUS72901.1"/>
    <property type="molecule type" value="Genomic_DNA"/>
</dbReference>
<proteinExistence type="predicted"/>
<dbReference type="GO" id="GO:0051959">
    <property type="term" value="F:dynein light intermediate chain binding"/>
    <property type="evidence" value="ECO:0007669"/>
    <property type="project" value="InterPro"/>
</dbReference>
<accession>A0A433SUH8</accession>
<dbReference type="Proteomes" id="UP000271974">
    <property type="component" value="Unassembled WGS sequence"/>
</dbReference>
<comment type="caution">
    <text evidence="1">The sequence shown here is derived from an EMBL/GenBank/DDBJ whole genome shotgun (WGS) entry which is preliminary data.</text>
</comment>
<dbReference type="PANTHER" id="PTHR22878">
    <property type="entry name" value="DYNEIN HEAVY CHAIN 6, AXONEMAL-LIKE-RELATED"/>
    <property type="match status" value="1"/>
</dbReference>
<dbReference type="GO" id="GO:0045505">
    <property type="term" value="F:dynein intermediate chain binding"/>
    <property type="evidence" value="ECO:0007669"/>
    <property type="project" value="InterPro"/>
</dbReference>
<name>A0A433SUH8_ELYCH</name>
<feature type="non-terminal residue" evidence="1">
    <location>
        <position position="543"/>
    </location>
</feature>
<reference evidence="1 2" key="1">
    <citation type="submission" date="2019-01" db="EMBL/GenBank/DDBJ databases">
        <title>A draft genome assembly of the solar-powered sea slug Elysia chlorotica.</title>
        <authorList>
            <person name="Cai H."/>
            <person name="Li Q."/>
            <person name="Fang X."/>
            <person name="Li J."/>
            <person name="Curtis N.E."/>
            <person name="Altenburger A."/>
            <person name="Shibata T."/>
            <person name="Feng M."/>
            <person name="Maeda T."/>
            <person name="Schwartz J.A."/>
            <person name="Shigenobu S."/>
            <person name="Lundholm N."/>
            <person name="Nishiyama T."/>
            <person name="Yang H."/>
            <person name="Hasebe M."/>
            <person name="Li S."/>
            <person name="Pierce S.K."/>
            <person name="Wang J."/>
        </authorList>
    </citation>
    <scope>NUCLEOTIDE SEQUENCE [LARGE SCALE GENOMIC DNA]</scope>
    <source>
        <strain evidence="1">EC2010</strain>
        <tissue evidence="1">Whole organism of an adult</tissue>
    </source>
</reference>
<gene>
    <name evidence="1" type="ORF">EGW08_019336</name>
</gene>
<keyword evidence="2" id="KW-1185">Reference proteome</keyword>
<sequence length="543" mass="62309">MESKSMGTIGQPDAKPTNLRAKKMLNAKGCDGCITTQLSQTDPVLFLPTVPARRTKPIWMTDIPSFDLPGQGELPPDRPVPVDQWSNPAGIKSSYSLPSDRRRVGKRQDACKSLEALKQQKKRQEQFRKTLINLIMQGKSEAPVGPVEAMEAEIPAANIDPGLSTNEMDMFRYFYYIHNGVDVNEVTPLTPDVIHRILNLMPEHLKRGHRVMIEKLVDEICDDFILNTKKSILDFVLRRSGEAEKVLTPVMQELNVIPQPWHGSVITNMRRILKGLRIVNPCITEATSIWFSEFAGNLFVDVWEMKNRSEAVTLEDFAGLCCDSIGKGRDRLTKQWLMRLQYMLQSDRFKRFVPNQEHPIQFVSFFSTMMTAMTLNLQQMVIDSLEGYTQLFKPPDTSCAVREHCGFVVNLCLSGSSVLVEPDKETFKKTLTNVLDEIIKVSMAIPRLERRMYPDIEIHPRYLRPSIPEDLVESLKQTIMEVVEEEFVPAWEFIETFSEFDFLISNKAKDEIQTYLKTPHPFNDMVVKYEWYEELAHKIDVSL</sequence>
<dbReference type="STRING" id="188477.A0A433SUH8"/>
<protein>
    <submittedName>
        <fullName evidence="1">Uncharacterized protein</fullName>
    </submittedName>
</protein>
<organism evidence="1 2">
    <name type="scientific">Elysia chlorotica</name>
    <name type="common">Eastern emerald elysia</name>
    <name type="synonym">Sea slug</name>
    <dbReference type="NCBI Taxonomy" id="188477"/>
    <lineage>
        <taxon>Eukaryota</taxon>
        <taxon>Metazoa</taxon>
        <taxon>Spiralia</taxon>
        <taxon>Lophotrochozoa</taxon>
        <taxon>Mollusca</taxon>
        <taxon>Gastropoda</taxon>
        <taxon>Heterobranchia</taxon>
        <taxon>Euthyneura</taxon>
        <taxon>Panpulmonata</taxon>
        <taxon>Sacoglossa</taxon>
        <taxon>Placobranchoidea</taxon>
        <taxon>Plakobranchidae</taxon>
        <taxon>Elysia</taxon>
    </lineage>
</organism>
<dbReference type="PANTHER" id="PTHR22878:SF70">
    <property type="entry name" value="DYNEIN HEAVY CHAIN 2, AXONEMAL"/>
    <property type="match status" value="1"/>
</dbReference>
<dbReference type="OrthoDB" id="5593012at2759"/>
<evidence type="ECO:0000313" key="1">
    <source>
        <dbReference type="EMBL" id="RUS72901.1"/>
    </source>
</evidence>
<dbReference type="AlphaFoldDB" id="A0A433SUH8"/>
<evidence type="ECO:0000313" key="2">
    <source>
        <dbReference type="Proteomes" id="UP000271974"/>
    </source>
</evidence>
<dbReference type="GO" id="GO:0007018">
    <property type="term" value="P:microtubule-based movement"/>
    <property type="evidence" value="ECO:0007669"/>
    <property type="project" value="InterPro"/>
</dbReference>
<dbReference type="InterPro" id="IPR026983">
    <property type="entry name" value="DHC"/>
</dbReference>
<dbReference type="GO" id="GO:0030286">
    <property type="term" value="C:dynein complex"/>
    <property type="evidence" value="ECO:0007669"/>
    <property type="project" value="InterPro"/>
</dbReference>